<dbReference type="Pfam" id="PF00379">
    <property type="entry name" value="Chitin_bind_4"/>
    <property type="match status" value="2"/>
</dbReference>
<evidence type="ECO:0008006" key="7">
    <source>
        <dbReference type="Google" id="ProtNLM"/>
    </source>
</evidence>
<reference evidence="5 6" key="1">
    <citation type="submission" date="2022-01" db="EMBL/GenBank/DDBJ databases">
        <title>A chromosomal length assembly of Cordylochernes scorpioides.</title>
        <authorList>
            <person name="Zeh D."/>
            <person name="Zeh J."/>
        </authorList>
    </citation>
    <scope>NUCLEOTIDE SEQUENCE [LARGE SCALE GENOMIC DNA]</scope>
    <source>
        <strain evidence="5">IN4F17</strain>
        <tissue evidence="5">Whole Body</tissue>
    </source>
</reference>
<evidence type="ECO:0000313" key="5">
    <source>
        <dbReference type="EMBL" id="UYV75464.1"/>
    </source>
</evidence>
<accession>A0ABY6L2U7</accession>
<evidence type="ECO:0000313" key="6">
    <source>
        <dbReference type="Proteomes" id="UP001235939"/>
    </source>
</evidence>
<dbReference type="PANTHER" id="PTHR10380">
    <property type="entry name" value="CUTICLE PROTEIN"/>
    <property type="match status" value="1"/>
</dbReference>
<dbReference type="PROSITE" id="PS00233">
    <property type="entry name" value="CHIT_BIND_RR_1"/>
    <property type="match status" value="2"/>
</dbReference>
<feature type="signal peptide" evidence="4">
    <location>
        <begin position="1"/>
        <end position="17"/>
    </location>
</feature>
<name>A0ABY6L2U7_9ARAC</name>
<evidence type="ECO:0000256" key="2">
    <source>
        <dbReference type="PROSITE-ProRule" id="PRU00497"/>
    </source>
</evidence>
<evidence type="ECO:0000256" key="1">
    <source>
        <dbReference type="ARBA" id="ARBA00022460"/>
    </source>
</evidence>
<organism evidence="5 6">
    <name type="scientific">Cordylochernes scorpioides</name>
    <dbReference type="NCBI Taxonomy" id="51811"/>
    <lineage>
        <taxon>Eukaryota</taxon>
        <taxon>Metazoa</taxon>
        <taxon>Ecdysozoa</taxon>
        <taxon>Arthropoda</taxon>
        <taxon>Chelicerata</taxon>
        <taxon>Arachnida</taxon>
        <taxon>Pseudoscorpiones</taxon>
        <taxon>Cheliferoidea</taxon>
        <taxon>Chernetidae</taxon>
        <taxon>Cordylochernes</taxon>
    </lineage>
</organism>
<dbReference type="PANTHER" id="PTHR10380:SF173">
    <property type="entry name" value="CUTICULAR PROTEIN 47EF, ISOFORM C-RELATED"/>
    <property type="match status" value="1"/>
</dbReference>
<keyword evidence="1 2" id="KW-0193">Cuticle</keyword>
<feature type="chain" id="PRO_5046643827" description="Adult-specific rigid cuticular protein 15.7" evidence="4">
    <location>
        <begin position="18"/>
        <end position="384"/>
    </location>
</feature>
<evidence type="ECO:0000256" key="3">
    <source>
        <dbReference type="SAM" id="Phobius"/>
    </source>
</evidence>
<proteinExistence type="predicted"/>
<keyword evidence="3" id="KW-0472">Membrane</keyword>
<dbReference type="InterPro" id="IPR000618">
    <property type="entry name" value="Insect_cuticle"/>
</dbReference>
<dbReference type="InterPro" id="IPR031311">
    <property type="entry name" value="CHIT_BIND_RR_consensus"/>
</dbReference>
<evidence type="ECO:0000256" key="4">
    <source>
        <dbReference type="SAM" id="SignalP"/>
    </source>
</evidence>
<protein>
    <recommendedName>
        <fullName evidence="7">Adult-specific rigid cuticular protein 15.7</fullName>
    </recommendedName>
</protein>
<sequence length="384" mass="37048">MFNQIAILCCVAVLSQAIPLMGGGASTNMRKQNDYGNYAFGYQIVDGHGATNGRQETGDGHGNVVGSYNLADIDGRARKVNYVADGHGFRAVIKTNEPGTAASLPAAAVMASPYKGSIAGSYGISHAAPIAVAAAPVAVAAAPIGVAGVGLGGLGLGVKGVGLGGIGLAGVGYGGLGLAGVGYGGLGLAGAAYWIAILCCFAVLSQAIPLMGGGASTNMRKQDDYGNYAFGYQIVDGYGATNGRQETGDGHGNVVGSYNLADIDGRARKVNYVADGHGFRAVVKTNEPGTAASLPAAAVMASPYKGSVAGSYGIVHAAPVAVAAAPIGVSGIGLGGLGLGAKGVGLGGIGLAGVGYGGIGLAGVGYGGLGLAGAGIGLAGVGHL</sequence>
<dbReference type="PRINTS" id="PR00947">
    <property type="entry name" value="CUTICLE"/>
</dbReference>
<keyword evidence="3" id="KW-1133">Transmembrane helix</keyword>
<dbReference type="EMBL" id="CP092875">
    <property type="protein sequence ID" value="UYV75464.1"/>
    <property type="molecule type" value="Genomic_DNA"/>
</dbReference>
<keyword evidence="6" id="KW-1185">Reference proteome</keyword>
<feature type="transmembrane region" description="Helical" evidence="3">
    <location>
        <begin position="191"/>
        <end position="212"/>
    </location>
</feature>
<dbReference type="PROSITE" id="PS51155">
    <property type="entry name" value="CHIT_BIND_RR_2"/>
    <property type="match status" value="2"/>
</dbReference>
<feature type="transmembrane region" description="Helical" evidence="3">
    <location>
        <begin position="161"/>
        <end position="185"/>
    </location>
</feature>
<dbReference type="InterPro" id="IPR050468">
    <property type="entry name" value="Cuticle_Struct_Prot"/>
</dbReference>
<keyword evidence="4" id="KW-0732">Signal</keyword>
<dbReference type="Proteomes" id="UP001235939">
    <property type="component" value="Chromosome 13"/>
</dbReference>
<feature type="transmembrane region" description="Helical" evidence="3">
    <location>
        <begin position="130"/>
        <end position="154"/>
    </location>
</feature>
<keyword evidence="3" id="KW-0812">Transmembrane</keyword>
<gene>
    <name evidence="5" type="ORF">LAZ67_13000350</name>
</gene>